<dbReference type="OrthoDB" id="291295at2"/>
<comment type="caution">
    <text evidence="6">The sequence shown here is derived from an EMBL/GenBank/DDBJ whole genome shotgun (WGS) entry which is preliminary data.</text>
</comment>
<evidence type="ECO:0000313" key="6">
    <source>
        <dbReference type="EMBL" id="TLV02213.1"/>
    </source>
</evidence>
<dbReference type="InterPro" id="IPR003961">
    <property type="entry name" value="FN3_dom"/>
</dbReference>
<evidence type="ECO:0000256" key="4">
    <source>
        <dbReference type="ARBA" id="ARBA00023049"/>
    </source>
</evidence>
<gene>
    <name evidence="6" type="ORF">FEN17_00805</name>
</gene>
<dbReference type="EMBL" id="VCEJ01000002">
    <property type="protein sequence ID" value="TLV02213.1"/>
    <property type="molecule type" value="Genomic_DNA"/>
</dbReference>
<dbReference type="PROSITE" id="PS50853">
    <property type="entry name" value="FN3"/>
    <property type="match status" value="1"/>
</dbReference>
<evidence type="ECO:0000256" key="1">
    <source>
        <dbReference type="ARBA" id="ARBA00022670"/>
    </source>
</evidence>
<keyword evidence="4" id="KW-0482">Metalloprotease</keyword>
<dbReference type="InterPro" id="IPR027268">
    <property type="entry name" value="Peptidase_M4/M1_CTD_sf"/>
</dbReference>
<dbReference type="GO" id="GO:0004222">
    <property type="term" value="F:metalloendopeptidase activity"/>
    <property type="evidence" value="ECO:0007669"/>
    <property type="project" value="InterPro"/>
</dbReference>
<dbReference type="Pfam" id="PF02868">
    <property type="entry name" value="Peptidase_M4_C"/>
    <property type="match status" value="1"/>
</dbReference>
<evidence type="ECO:0000313" key="7">
    <source>
        <dbReference type="Proteomes" id="UP000306402"/>
    </source>
</evidence>
<dbReference type="GO" id="GO:0006508">
    <property type="term" value="P:proteolysis"/>
    <property type="evidence" value="ECO:0007669"/>
    <property type="project" value="UniProtKB-KW"/>
</dbReference>
<keyword evidence="7" id="KW-1185">Reference proteome</keyword>
<feature type="domain" description="Fibronectin type-III" evidence="5">
    <location>
        <begin position="1255"/>
        <end position="1347"/>
    </location>
</feature>
<evidence type="ECO:0000256" key="2">
    <source>
        <dbReference type="ARBA" id="ARBA00022801"/>
    </source>
</evidence>
<dbReference type="PANTHER" id="PTHR33794:SF1">
    <property type="entry name" value="BACILLOLYSIN"/>
    <property type="match status" value="1"/>
</dbReference>
<dbReference type="RefSeq" id="WP_138363422.1">
    <property type="nucleotide sequence ID" value="NZ_VCEJ01000002.1"/>
</dbReference>
<evidence type="ECO:0000256" key="3">
    <source>
        <dbReference type="ARBA" id="ARBA00022833"/>
    </source>
</evidence>
<keyword evidence="1" id="KW-0645">Protease</keyword>
<keyword evidence="2" id="KW-0378">Hydrolase</keyword>
<evidence type="ECO:0000259" key="5">
    <source>
        <dbReference type="PROSITE" id="PS50853"/>
    </source>
</evidence>
<accession>A0A5R9L115</accession>
<organism evidence="6 7">
    <name type="scientific">Dyadobacter luticola</name>
    <dbReference type="NCBI Taxonomy" id="1979387"/>
    <lineage>
        <taxon>Bacteria</taxon>
        <taxon>Pseudomonadati</taxon>
        <taxon>Bacteroidota</taxon>
        <taxon>Cytophagia</taxon>
        <taxon>Cytophagales</taxon>
        <taxon>Spirosomataceae</taxon>
        <taxon>Dyadobacter</taxon>
    </lineage>
</organism>
<dbReference type="Proteomes" id="UP000306402">
    <property type="component" value="Unassembled WGS sequence"/>
</dbReference>
<reference evidence="6 7" key="1">
    <citation type="submission" date="2019-05" db="EMBL/GenBank/DDBJ databases">
        <authorList>
            <person name="Qu J.-H."/>
        </authorList>
    </citation>
    <scope>NUCLEOTIDE SEQUENCE [LARGE SCALE GENOMIC DNA]</scope>
    <source>
        <strain evidence="6 7">T17</strain>
    </source>
</reference>
<keyword evidence="3" id="KW-0862">Zinc</keyword>
<dbReference type="PANTHER" id="PTHR33794">
    <property type="entry name" value="BACILLOLYSIN"/>
    <property type="match status" value="1"/>
</dbReference>
<protein>
    <recommendedName>
        <fullName evidence="5">Fibronectin type-III domain-containing protein</fullName>
    </recommendedName>
</protein>
<dbReference type="Gene3D" id="1.10.390.10">
    <property type="entry name" value="Neutral Protease Domain 2"/>
    <property type="match status" value="2"/>
</dbReference>
<dbReference type="InterPro" id="IPR050728">
    <property type="entry name" value="Zinc_Metalloprotease_M4"/>
</dbReference>
<proteinExistence type="predicted"/>
<dbReference type="InterPro" id="IPR001570">
    <property type="entry name" value="Peptidase_M4_C_domain"/>
</dbReference>
<sequence>MKQVYCGLKHQHWLQLLFLCCVCMIKPAAYGQLLYEPQQFIEPNSPIIPGRLGQLYDPVTYLITNVPTDFHGNQNVYGQAYLVTPNTEFSSIDPKPFDPGYTTGLALSSPVDHSLALYGPIQVAGLANSILRPFAGIIPLGNNQANYQGPFNTLIKINSTAENPVKYFNDLTAISALEAAQKFNKFLFETFKDEYGEGWKGIDGIGQTPLSIIIDADNADKTTLAYFDNEEVEIHIPRNPFLNEFKITRVTVGHEMTHGIIQYATTILNQGDPSPTKRELDEGFADILGLSFSDWAEVGHLNGGHWQTEWELSSYNINSNPFNDPLSYGLPNYFQGQYYQSDPSAANYEEHTNGSVETLVFYSLVNGATNSGINVQPLIQGDIEASYLLALKIFFKSFTKKLTTSATYADLRRATLDALIEYGYGYNSYAYNQLTNAWNSVGVFPEISNIACSTKNVTTSLGVLTNIKSADGSININSQISQVSFLRDCENLNPINVFYGARGNDIIDWEGDGIFSDGNNLEISKYGVSIFKFTQLCRDWFENRFGQNGADGNGNFHMNMIVEPGNVSIIKYNPSETLEKRFEIHLPMSEISVNRDHLSKSYFKLIDFFRKSQDKQSSSEWKTIVAGLGNIFALQVKRDYEKFVQNPQADDIWTLFSDQSDPSYYKDFFSPKSYGQAAVYKGQYWDDNFAERNAGILEKLYELLGNGAEQYSTDEYPELKYTIFPQDLDLVVKVLWDAYMASNVNSTIEEFRAITLKVLHDVVPGDFINSKPKEYIAFYDAWAAVLGLPDYASTLKHTPDEGDSEYPWTVKVGTEVEYPLYESERLFEVSKSPTFNDSEAPVYQFVSSAAPNQMSSMVYGYVNLEPNQTYYIHSRLSKSGDPRLGCPVTDDPVFCEQLQSKIKWTITYDFKTDNVKAVSNLVPQGGTEIPAWKSPISWEVVKGADGYDLNVTDLSGKVTPQTITHESLFDPDNAQEVISKTLALSKNTSYNWNVTARRRLGSEWAVHVLADGKTLPFQEEEKEALPNAYGEVSAIENFKTDTPKIQLSQPADGQHVPMIGSLQLTADLNDRADKYYHRFYFNGDQDDAMDVVDSREKPFSEFWVNGLKLLEDKHIYAWTFAPMHSAVEPFMPEEETGEIPPRFHFKVDKDLIAKPAMSPENCIDPGVTVSLAWGEVKGATGYQYRIVNALNNQEIAKGIYTFGSSPVQINGASEYPGQYLRKISAGVKDINDNWVFGPEAVAGYKVSPPAVTTLSPSAQTVPFDNDNSIHFKWLDPTNTGSYLFSLAKVKNNNGLENIVTDMEVGNVGATVPNLEFEKNYKWGVRTKSSYGCIGPLAASQFQTEKEPDEFDLGFTLEVEDLLKDGTGFHNFDYSIKVFRPDGNLDFVGTGMSNTDMWLQVDFVPGEGQLYNGNMNGQIKDQTGDYTVELEITSMCQNCADPAASPKIILNAKEYKRPASGGSWTLNKTIPTVPADPHFPGRVKNAKRTIQFHYQLP</sequence>
<name>A0A5R9L115_9BACT</name>
<dbReference type="SUPFAM" id="SSF55486">
    <property type="entry name" value="Metalloproteases ('zincins'), catalytic domain"/>
    <property type="match status" value="1"/>
</dbReference>